<dbReference type="PROSITE" id="PS51689">
    <property type="entry name" value="SAM_RNA_A_N6_MT"/>
    <property type="match status" value="1"/>
</dbReference>
<dbReference type="Pfam" id="PF00398">
    <property type="entry name" value="RrnaAD"/>
    <property type="match status" value="1"/>
</dbReference>
<dbReference type="EC" id="2.1.1.182" evidence="7"/>
<dbReference type="InterPro" id="IPR029063">
    <property type="entry name" value="SAM-dependent_MTases_sf"/>
</dbReference>
<keyword evidence="5 7" id="KW-0949">S-adenosyl-L-methionine</keyword>
<keyword evidence="3 7" id="KW-0489">Methyltransferase</keyword>
<comment type="function">
    <text evidence="7">Specifically dimethylates two adjacent adenosines (A1518 and A1519) in the loop of a conserved hairpin near the 3'-end of 16S rRNA in the 30S particle. May play a critical role in biogenesis of 30S subunits.</text>
</comment>
<dbReference type="Proteomes" id="UP001199469">
    <property type="component" value="Unassembled WGS sequence"/>
</dbReference>
<evidence type="ECO:0000259" key="9">
    <source>
        <dbReference type="SMART" id="SM00650"/>
    </source>
</evidence>
<evidence type="ECO:0000313" key="11">
    <source>
        <dbReference type="Proteomes" id="UP001199469"/>
    </source>
</evidence>
<evidence type="ECO:0000313" key="10">
    <source>
        <dbReference type="EMBL" id="MCD2192411.1"/>
    </source>
</evidence>
<dbReference type="InterPro" id="IPR020596">
    <property type="entry name" value="rRNA_Ade_Mease_Trfase_CS"/>
</dbReference>
<dbReference type="NCBIfam" id="TIGR00755">
    <property type="entry name" value="ksgA"/>
    <property type="match status" value="1"/>
</dbReference>
<feature type="binding site" evidence="7 8">
    <location>
        <position position="45"/>
    </location>
    <ligand>
        <name>S-adenosyl-L-methionine</name>
        <dbReference type="ChEBI" id="CHEBI:59789"/>
    </ligand>
</feature>
<keyword evidence="2 7" id="KW-0698">rRNA processing</keyword>
<dbReference type="EMBL" id="JAJNDB010000001">
    <property type="protein sequence ID" value="MCD2192411.1"/>
    <property type="molecule type" value="Genomic_DNA"/>
</dbReference>
<dbReference type="InterPro" id="IPR011530">
    <property type="entry name" value="rRNA_adenine_dimethylase"/>
</dbReference>
<evidence type="ECO:0000256" key="8">
    <source>
        <dbReference type="PROSITE-ProRule" id="PRU01026"/>
    </source>
</evidence>
<comment type="similarity">
    <text evidence="7">Belongs to the class I-like SAM-binding methyltransferase superfamily. rRNA adenine N(6)-methyltransferase family. RsmA subfamily.</text>
</comment>
<evidence type="ECO:0000256" key="6">
    <source>
        <dbReference type="ARBA" id="ARBA00022884"/>
    </source>
</evidence>
<evidence type="ECO:0000256" key="4">
    <source>
        <dbReference type="ARBA" id="ARBA00022679"/>
    </source>
</evidence>
<feature type="domain" description="Ribosomal RNA adenine methylase transferase N-terminal" evidence="9">
    <location>
        <begin position="52"/>
        <end position="228"/>
    </location>
</feature>
<dbReference type="GO" id="GO:0052908">
    <property type="term" value="F:16S rRNA (adenine(1518)-N(6)/adenine(1519)-N(6))-dimethyltransferase activity"/>
    <property type="evidence" value="ECO:0007669"/>
    <property type="project" value="UniProtKB-EC"/>
</dbReference>
<evidence type="ECO:0000256" key="1">
    <source>
        <dbReference type="ARBA" id="ARBA00022490"/>
    </source>
</evidence>
<comment type="catalytic activity">
    <reaction evidence="7">
        <text>adenosine(1518)/adenosine(1519) in 16S rRNA + 4 S-adenosyl-L-methionine = N(6)-dimethyladenosine(1518)/N(6)-dimethyladenosine(1519) in 16S rRNA + 4 S-adenosyl-L-homocysteine + 4 H(+)</text>
        <dbReference type="Rhea" id="RHEA:19609"/>
        <dbReference type="Rhea" id="RHEA-COMP:10232"/>
        <dbReference type="Rhea" id="RHEA-COMP:10233"/>
        <dbReference type="ChEBI" id="CHEBI:15378"/>
        <dbReference type="ChEBI" id="CHEBI:57856"/>
        <dbReference type="ChEBI" id="CHEBI:59789"/>
        <dbReference type="ChEBI" id="CHEBI:74411"/>
        <dbReference type="ChEBI" id="CHEBI:74493"/>
        <dbReference type="EC" id="2.1.1.182"/>
    </reaction>
</comment>
<evidence type="ECO:0000256" key="5">
    <source>
        <dbReference type="ARBA" id="ARBA00022691"/>
    </source>
</evidence>
<keyword evidence="11" id="KW-1185">Reference proteome</keyword>
<organism evidence="10 11">
    <name type="scientific">Actinomycetospora endophytica</name>
    <dbReference type="NCBI Taxonomy" id="2291215"/>
    <lineage>
        <taxon>Bacteria</taxon>
        <taxon>Bacillati</taxon>
        <taxon>Actinomycetota</taxon>
        <taxon>Actinomycetes</taxon>
        <taxon>Pseudonocardiales</taxon>
        <taxon>Pseudonocardiaceae</taxon>
        <taxon>Actinomycetospora</taxon>
    </lineage>
</organism>
<dbReference type="PANTHER" id="PTHR11727">
    <property type="entry name" value="DIMETHYLADENOSINE TRANSFERASE"/>
    <property type="match status" value="1"/>
</dbReference>
<dbReference type="Gene3D" id="1.10.8.100">
    <property type="entry name" value="Ribosomal RNA adenine dimethylase-like, domain 2"/>
    <property type="match status" value="1"/>
</dbReference>
<dbReference type="InterPro" id="IPR023165">
    <property type="entry name" value="rRNA_Ade_diMease-like_C"/>
</dbReference>
<feature type="binding site" evidence="7 8">
    <location>
        <position position="124"/>
    </location>
    <ligand>
        <name>S-adenosyl-L-methionine</name>
        <dbReference type="ChEBI" id="CHEBI:59789"/>
    </ligand>
</feature>
<dbReference type="CDD" id="cd02440">
    <property type="entry name" value="AdoMet_MTases"/>
    <property type="match status" value="1"/>
</dbReference>
<reference evidence="10 11" key="1">
    <citation type="submission" date="2021-11" db="EMBL/GenBank/DDBJ databases">
        <title>Draft genome sequence of Actinomycetospora sp. SF1 isolated from the rhizosphere soil.</title>
        <authorList>
            <person name="Duangmal K."/>
            <person name="Chantavorakit T."/>
        </authorList>
    </citation>
    <scope>NUCLEOTIDE SEQUENCE [LARGE SCALE GENOMIC DNA]</scope>
    <source>
        <strain evidence="10 11">TBRC 5722</strain>
    </source>
</reference>
<feature type="binding site" evidence="7 8">
    <location>
        <position position="96"/>
    </location>
    <ligand>
        <name>S-adenosyl-L-methionine</name>
        <dbReference type="ChEBI" id="CHEBI:59789"/>
    </ligand>
</feature>
<dbReference type="SMART" id="SM00650">
    <property type="entry name" value="rADc"/>
    <property type="match status" value="1"/>
</dbReference>
<keyword evidence="6 7" id="KW-0694">RNA-binding</keyword>
<feature type="binding site" evidence="7 8">
    <location>
        <position position="72"/>
    </location>
    <ligand>
        <name>S-adenosyl-L-methionine</name>
        <dbReference type="ChEBI" id="CHEBI:59789"/>
    </ligand>
</feature>
<dbReference type="PROSITE" id="PS01131">
    <property type="entry name" value="RRNA_A_DIMETH"/>
    <property type="match status" value="1"/>
</dbReference>
<evidence type="ECO:0000256" key="3">
    <source>
        <dbReference type="ARBA" id="ARBA00022603"/>
    </source>
</evidence>
<protein>
    <recommendedName>
        <fullName evidence="7">Ribosomal RNA small subunit methyltransferase A</fullName>
        <ecNumber evidence="7">2.1.1.182</ecNumber>
    </recommendedName>
    <alternativeName>
        <fullName evidence="7">16S rRNA (adenine(1518)-N(6)/adenine(1519)-N(6))-dimethyltransferase</fullName>
    </alternativeName>
    <alternativeName>
        <fullName evidence="7">16S rRNA dimethyladenosine transferase</fullName>
    </alternativeName>
    <alternativeName>
        <fullName evidence="7">16S rRNA dimethylase</fullName>
    </alternativeName>
    <alternativeName>
        <fullName evidence="7">S-adenosylmethionine-6-N', N'-adenosyl(rRNA) dimethyltransferase</fullName>
    </alternativeName>
</protein>
<evidence type="ECO:0000256" key="2">
    <source>
        <dbReference type="ARBA" id="ARBA00022552"/>
    </source>
</evidence>
<comment type="caution">
    <text evidence="10">The sequence shown here is derived from an EMBL/GenBank/DDBJ whole genome shotgun (WGS) entry which is preliminary data.</text>
</comment>
<sequence>MNDVIPGPDQGERSDGEAVRLFGASDLRALAAELGLRPTKKLGQNFVHDANTVRRIVRLAAVEPGEAVLEVGPGLGSLTLALLDAAGPEGAVVAVEVDPVLAERLPATAADRAPGRVLHTVTADALRVRAADLTAAPTALVANLPYNVAVPVVLHLLAELPGLRRGLVMVQSEVADRLAARPGEPAYGGPSAKLAWYADARRAGPVPRGVFWPVPGVDSALVAFTRHPDGELGDEETRRATFAVVDAAFAQRRKSLRAALAGWAGSPARAEERLRAAGVDPTVRGEQLGVEAFVAIAGTADPAAP</sequence>
<dbReference type="SUPFAM" id="SSF53335">
    <property type="entry name" value="S-adenosyl-L-methionine-dependent methyltransferases"/>
    <property type="match status" value="1"/>
</dbReference>
<accession>A0ABS8P2E3</accession>
<dbReference type="PANTHER" id="PTHR11727:SF7">
    <property type="entry name" value="DIMETHYLADENOSINE TRANSFERASE-RELATED"/>
    <property type="match status" value="1"/>
</dbReference>
<dbReference type="Gene3D" id="3.40.50.150">
    <property type="entry name" value="Vaccinia Virus protein VP39"/>
    <property type="match status" value="1"/>
</dbReference>
<comment type="subcellular location">
    <subcellularLocation>
        <location evidence="7">Cytoplasm</location>
    </subcellularLocation>
</comment>
<feature type="binding site" evidence="7 8">
    <location>
        <position position="143"/>
    </location>
    <ligand>
        <name>S-adenosyl-L-methionine</name>
        <dbReference type="ChEBI" id="CHEBI:59789"/>
    </ligand>
</feature>
<feature type="binding site" evidence="7 8">
    <location>
        <position position="47"/>
    </location>
    <ligand>
        <name>S-adenosyl-L-methionine</name>
        <dbReference type="ChEBI" id="CHEBI:59789"/>
    </ligand>
</feature>
<keyword evidence="1 7" id="KW-0963">Cytoplasm</keyword>
<dbReference type="InterPro" id="IPR001737">
    <property type="entry name" value="KsgA/Erm"/>
</dbReference>
<keyword evidence="4 7" id="KW-0808">Transferase</keyword>
<dbReference type="RefSeq" id="WP_230730087.1">
    <property type="nucleotide sequence ID" value="NZ_JAJNDB010000001.1"/>
</dbReference>
<dbReference type="HAMAP" id="MF_00607">
    <property type="entry name" value="16SrRNA_methyltr_A"/>
    <property type="match status" value="1"/>
</dbReference>
<dbReference type="InterPro" id="IPR020598">
    <property type="entry name" value="rRNA_Ade_methylase_Trfase_N"/>
</dbReference>
<name>A0ABS8P2E3_9PSEU</name>
<gene>
    <name evidence="7 10" type="primary">rsmA</name>
    <name evidence="7" type="synonym">ksgA</name>
    <name evidence="10" type="ORF">LQ327_03235</name>
</gene>
<evidence type="ECO:0000256" key="7">
    <source>
        <dbReference type="HAMAP-Rule" id="MF_00607"/>
    </source>
</evidence>
<proteinExistence type="inferred from homology"/>